<feature type="region of interest" description="Disordered" evidence="1">
    <location>
        <begin position="937"/>
        <end position="1033"/>
    </location>
</feature>
<feature type="compositionally biased region" description="Low complexity" evidence="1">
    <location>
        <begin position="611"/>
        <end position="633"/>
    </location>
</feature>
<feature type="compositionally biased region" description="Low complexity" evidence="1">
    <location>
        <begin position="208"/>
        <end position="225"/>
    </location>
</feature>
<feature type="compositionally biased region" description="Polar residues" evidence="1">
    <location>
        <begin position="698"/>
        <end position="713"/>
    </location>
</feature>
<feature type="compositionally biased region" description="Low complexity" evidence="1">
    <location>
        <begin position="1432"/>
        <end position="1447"/>
    </location>
</feature>
<feature type="compositionally biased region" description="Basic and acidic residues" evidence="1">
    <location>
        <begin position="130"/>
        <end position="142"/>
    </location>
</feature>
<protein>
    <submittedName>
        <fullName evidence="2">Uncharacterized protein</fullName>
    </submittedName>
</protein>
<feature type="region of interest" description="Disordered" evidence="1">
    <location>
        <begin position="513"/>
        <end position="541"/>
    </location>
</feature>
<sequence>MTSNTSSTSASVDAVVRAKPSKTASAAAAALRRPSADSITSASSSAAPDASVTKSRPSKTSLRMSSATAVGMDAPGLPAAGGGGGKKKKGAKRIEEGQSRAKGVESAGGGGRRGSTVATQPQPPASGSRQRKDDLLLEDAHSQPRRPLSKKNSVPGLAAGFEGSAGIVPGPSASTKRGKESNAGSRRAEGASGAGAGGKRSAGPPPSSSVSSSSTGSSPSLASISDFSRTGKNSMGMGMGLPPKPNVPLPPRPIHASAPAPLAGSPSSSSTPTIYPSSPRPAGSRVVQTPPSVSSGSILVRRSRRKGGDGDSEDEYGDQEGDQNTVEGERDEGAPSFFLNATPTISRFQSHDDFGMAVDLTTPTQGTYPSRRTTTAGDEMVGMSTSEGGERGPSAAALLSARALQSSLITGAGGGSGSTQQPLSGGVFLGSPRRSNGIVGAHAGGGSVVGPRLGFQARGRQRQQQPQQQQHSDSSQQTQAMLEAQIQLQMQIRAHLMVHAQAHAQALGLMRGRMMGGDSSQQHQYSAEGQGQGYSQLSGYEGSDAEDLSGLVWDAEGEKVGSSFSGDRTPSASASASSKGSPTPAAAVSVAHALSRLNLVVGELGAEESVSESASGLTKSSARTTRSTSMSTSVEEEGSDLSGVSTPSGEGGGHPPSIAMIEDDGKEKGERTSSMLSAASTPNLGSKPTLDPSAASFEPSTFSLPKKTSTGNPLSLSICTSLPVPPSETDAAAIGKAASPRALAFNQAILDEVKGMEVAAAAAAGDMTTTTTCSSLSEGGAGGGSYTARVGSGVLEVDSPTQLRNLGGLLDDSLAPSGRGARFVVGSSLRRGSTGMYDTVRGRRATTSAVAEGGEPAVRKASLLGGGGPAVPGSLPSMVGMQTMMGSAPMMMLGSARSHLSHEMDGLASSWARADAGAGAGAGAGGMDHVAEWLHRSGARTPHGGGGLDGSAADGGPTPTDSTDHRAVLVGDLSSSSSSSSQGARRKMTGGSTRSGSRSGGHRSSGNERESTSSSYGRPSATRAPTVRSFSNASERGMAGFRMGSGMGMTPLAAAGSADISGGAHGWPSTMKRDTEEHRRRASSSAAAAAAVAVAQQAQATRQIIFQLRQQQVHLQMQQQHLQQQAQMQMALQQFQHQHGYGVSVAQQGLRVVSAPQGSGSMMGNAQQSVLARDHEADMSRSASMESDLSMGANGLAAGRPSSSGSAVAVSGLQSLRRASGAAVSPAYGATTVISSSATAASAPALACSSGASAPSSLSSSSSSSATSFLVRSPDQISASLSRPVMLGTGSASSAAAASMALQSAADVGQRDRSSLQFRNGSTPAAALDIGAGSMRIGKPDNERLLHMAAAASPQRRGKGSIPSVATAALVASTSGGGISASHNFAVVPRGGVRINQSPSDSVFGHQHRNRRTSFGISGNALPHSRSQAQMSPSTPKSTSVSSVGDGGDVSIASSAKSKSSPLEAIEESLMLARSAAPVTAAAFSAAMPPLALRGSLASSSPHSSSSLGKPSPPSGEHTRAQSPTTGAAAAITMAA</sequence>
<reference evidence="2" key="2">
    <citation type="journal article" date="2019" name="IMA Fungus">
        <title>Genome sequencing and comparison of five Tilletia species to identify candidate genes for the detection of regulated species infecting wheat.</title>
        <authorList>
            <person name="Nguyen H.D.T."/>
            <person name="Sultana T."/>
            <person name="Kesanakurti P."/>
            <person name="Hambleton S."/>
        </authorList>
    </citation>
    <scope>NUCLEOTIDE SEQUENCE</scope>
    <source>
        <strain evidence="2">DAOMC 236422</strain>
    </source>
</reference>
<feature type="compositionally biased region" description="Acidic residues" evidence="1">
    <location>
        <begin position="310"/>
        <end position="321"/>
    </location>
</feature>
<keyword evidence="3" id="KW-1185">Reference proteome</keyword>
<feature type="region of interest" description="Disordered" evidence="1">
    <location>
        <begin position="607"/>
        <end position="713"/>
    </location>
</feature>
<feature type="region of interest" description="Disordered" evidence="1">
    <location>
        <begin position="1060"/>
        <end position="1084"/>
    </location>
</feature>
<feature type="compositionally biased region" description="Basic and acidic residues" evidence="1">
    <location>
        <begin position="92"/>
        <end position="103"/>
    </location>
</feature>
<feature type="region of interest" description="Disordered" evidence="1">
    <location>
        <begin position="1413"/>
        <end position="1447"/>
    </location>
</feature>
<evidence type="ECO:0000313" key="2">
    <source>
        <dbReference type="EMBL" id="KAE8264494.1"/>
    </source>
</evidence>
<feature type="compositionally biased region" description="Polar residues" evidence="1">
    <location>
        <begin position="52"/>
        <end position="68"/>
    </location>
</feature>
<feature type="region of interest" description="Disordered" evidence="1">
    <location>
        <begin position="559"/>
        <end position="583"/>
    </location>
</feature>
<dbReference type="EMBL" id="LWDG02000529">
    <property type="protein sequence ID" value="KAE8264494.1"/>
    <property type="molecule type" value="Genomic_DNA"/>
</dbReference>
<evidence type="ECO:0000256" key="1">
    <source>
        <dbReference type="SAM" id="MobiDB-lite"/>
    </source>
</evidence>
<feature type="region of interest" description="Disordered" evidence="1">
    <location>
        <begin position="1176"/>
        <end position="1201"/>
    </location>
</feature>
<dbReference type="Proteomes" id="UP000078113">
    <property type="component" value="Unassembled WGS sequence"/>
</dbReference>
<feature type="compositionally biased region" description="Low complexity" evidence="1">
    <location>
        <begin position="456"/>
        <end position="479"/>
    </location>
</feature>
<accession>A0A8X7N2U8</accession>
<feature type="compositionally biased region" description="Low complexity" evidence="1">
    <location>
        <begin position="1525"/>
        <end position="1536"/>
    </location>
</feature>
<feature type="compositionally biased region" description="Low complexity" evidence="1">
    <location>
        <begin position="256"/>
        <end position="281"/>
    </location>
</feature>
<feature type="region of interest" description="Disordered" evidence="1">
    <location>
        <begin position="1"/>
        <end position="337"/>
    </location>
</feature>
<feature type="region of interest" description="Disordered" evidence="1">
    <location>
        <begin position="440"/>
        <end position="479"/>
    </location>
</feature>
<organism evidence="2 3">
    <name type="scientific">Tilletia walkeri</name>
    <dbReference type="NCBI Taxonomy" id="117179"/>
    <lineage>
        <taxon>Eukaryota</taxon>
        <taxon>Fungi</taxon>
        <taxon>Dikarya</taxon>
        <taxon>Basidiomycota</taxon>
        <taxon>Ustilaginomycotina</taxon>
        <taxon>Exobasidiomycetes</taxon>
        <taxon>Tilletiales</taxon>
        <taxon>Tilletiaceae</taxon>
        <taxon>Tilletia</taxon>
    </lineage>
</organism>
<feature type="compositionally biased region" description="Polar residues" evidence="1">
    <location>
        <begin position="518"/>
        <end position="527"/>
    </location>
</feature>
<evidence type="ECO:0000313" key="3">
    <source>
        <dbReference type="Proteomes" id="UP000078113"/>
    </source>
</evidence>
<feature type="compositionally biased region" description="Polar residues" evidence="1">
    <location>
        <begin position="286"/>
        <end position="297"/>
    </location>
</feature>
<reference evidence="2" key="1">
    <citation type="submission" date="2016-04" db="EMBL/GenBank/DDBJ databases">
        <authorList>
            <person name="Nguyen H.D."/>
            <person name="Samba Siva P."/>
            <person name="Cullis J."/>
            <person name="Levesque C.A."/>
            <person name="Hambleton S."/>
        </authorList>
    </citation>
    <scope>NUCLEOTIDE SEQUENCE</scope>
    <source>
        <strain evidence="2">DAOMC 236422</strain>
    </source>
</reference>
<proteinExistence type="predicted"/>
<feature type="region of interest" description="Disordered" evidence="1">
    <location>
        <begin position="1494"/>
        <end position="1536"/>
    </location>
</feature>
<name>A0A8X7N2U8_9BASI</name>
<feature type="compositionally biased region" description="Low complexity" evidence="1">
    <location>
        <begin position="1"/>
        <end position="51"/>
    </location>
</feature>
<feature type="compositionally biased region" description="Low complexity" evidence="1">
    <location>
        <begin position="570"/>
        <end position="583"/>
    </location>
</feature>
<gene>
    <name evidence="2" type="ORF">A4X09_0g6951</name>
</gene>
<feature type="compositionally biased region" description="Polar residues" evidence="1">
    <location>
        <begin position="672"/>
        <end position="686"/>
    </location>
</feature>
<comment type="caution">
    <text evidence="2">The sequence shown here is derived from an EMBL/GenBank/DDBJ whole genome shotgun (WGS) entry which is preliminary data.</text>
</comment>
<feature type="compositionally biased region" description="Pro residues" evidence="1">
    <location>
        <begin position="242"/>
        <end position="253"/>
    </location>
</feature>
<feature type="compositionally biased region" description="Low complexity" evidence="1">
    <location>
        <begin position="1494"/>
        <end position="1510"/>
    </location>
</feature>